<dbReference type="Proteomes" id="UP000008144">
    <property type="component" value="Chromosome 14"/>
</dbReference>
<feature type="chain" id="PRO_5003345217" description="Superoxide dismutase copper/zinc binding domain-containing protein" evidence="1">
    <location>
        <begin position="18"/>
        <end position="461"/>
    </location>
</feature>
<dbReference type="EMBL" id="EAAA01001228">
    <property type="status" value="NOT_ANNOTATED_CDS"/>
    <property type="molecule type" value="Genomic_DNA"/>
</dbReference>
<reference evidence="3" key="2">
    <citation type="journal article" date="2008" name="Genome Biol.">
        <title>Improved genome assembly and evidence-based global gene model set for the chordate Ciona intestinalis: new insight into intron and operon populations.</title>
        <authorList>
            <person name="Satou Y."/>
            <person name="Mineta K."/>
            <person name="Ogasawara M."/>
            <person name="Sasakura Y."/>
            <person name="Shoguchi E."/>
            <person name="Ueno K."/>
            <person name="Yamada L."/>
            <person name="Matsumoto J."/>
            <person name="Wasserscheid J."/>
            <person name="Dewar K."/>
            <person name="Wiley G.B."/>
            <person name="Macmil S.L."/>
            <person name="Roe B.A."/>
            <person name="Zeller R.W."/>
            <person name="Hastings K.E."/>
            <person name="Lemaire P."/>
            <person name="Lindquist E."/>
            <person name="Endo T."/>
            <person name="Hotta K."/>
            <person name="Inaba K."/>
        </authorList>
    </citation>
    <scope>NUCLEOTIDE SEQUENCE [LARGE SCALE GENOMIC DNA]</scope>
    <source>
        <strain evidence="3">wild type</strain>
    </source>
</reference>
<keyword evidence="1" id="KW-0732">Signal</keyword>
<name>F6QT42_CIOIN</name>
<dbReference type="HOGENOM" id="CLU_593898_0_0_1"/>
<evidence type="ECO:0000259" key="2">
    <source>
        <dbReference type="Pfam" id="PF00080"/>
    </source>
</evidence>
<dbReference type="OMA" id="IACTHIN"/>
<proteinExistence type="predicted"/>
<dbReference type="Ensembl" id="ENSCINT00000029133.2">
    <property type="protein sequence ID" value="ENSCINP00000028887.2"/>
    <property type="gene ID" value="ENSCING00000016803.2"/>
</dbReference>
<dbReference type="InParanoid" id="F6QT42"/>
<dbReference type="PANTHER" id="PTHR20910">
    <property type="entry name" value="AGAP001623-PA"/>
    <property type="match status" value="1"/>
</dbReference>
<keyword evidence="4" id="KW-1185">Reference proteome</keyword>
<dbReference type="AlphaFoldDB" id="F6QT42"/>
<feature type="signal peptide" evidence="1">
    <location>
        <begin position="1"/>
        <end position="17"/>
    </location>
</feature>
<dbReference type="InterPro" id="IPR001424">
    <property type="entry name" value="SOD_Cu_Zn_dom"/>
</dbReference>
<protein>
    <recommendedName>
        <fullName evidence="2">Superoxide dismutase copper/zinc binding domain-containing protein</fullName>
    </recommendedName>
</protein>
<evidence type="ECO:0000256" key="1">
    <source>
        <dbReference type="SAM" id="SignalP"/>
    </source>
</evidence>
<sequence>MLRLCVIIAAVVHLGHSLSYRATINMAGIKGYVDFTPDTSDMNVTVKLTGTGVSNYTTFMIKSIPTMFGQVKSTQACDNLGNTITVLTGATNDATNTTVGLSEEAIFHRSVLITGNSNDPKLCAVILPINENLVTYRAVFMGPITGEVWVRKRQSLNGIFVYSNLAYATNPTNPTATTNLKMVSYASGSIGQTFSTRCNTLASPTDIMVAIPVGNSAAAAGRMSATFVQSISDVKTFWGLTNSSSPTIIACTHINLQNPRSAVTRFAWSNLRGTVTFTQDSPFDVTMTSVDLLGVQFLNATYHIHKFPVPQRLGASENKCSFNNVVGHYKPFGASSVGPANAAGTHDQYEVGDLSGKYGKLTSATFAMNYTDWNLPLFGVHSILGRSVVVHKSSSERYACANIVYNGAVVTAVATFKYPAYGYMYFQQAANDVNAPTVIFGALANTDHGVSVWHNFHVHEF</sequence>
<dbReference type="PANTHER" id="PTHR20910:SF1">
    <property type="entry name" value="SUPEROXIDE DISMUTASE COPPER_ZINC BINDING DOMAIN-CONTAINING PROTEIN"/>
    <property type="match status" value="1"/>
</dbReference>
<evidence type="ECO:0000313" key="4">
    <source>
        <dbReference type="Proteomes" id="UP000008144"/>
    </source>
</evidence>
<dbReference type="GO" id="GO:0006801">
    <property type="term" value="P:superoxide metabolic process"/>
    <property type="evidence" value="ECO:0007669"/>
    <property type="project" value="InterPro"/>
</dbReference>
<dbReference type="SUPFAM" id="SSF49329">
    <property type="entry name" value="Cu,Zn superoxide dismutase-like"/>
    <property type="match status" value="1"/>
</dbReference>
<reference evidence="3" key="3">
    <citation type="submission" date="2025-08" db="UniProtKB">
        <authorList>
            <consortium name="Ensembl"/>
        </authorList>
    </citation>
    <scope>IDENTIFICATION</scope>
</reference>
<dbReference type="Gene3D" id="2.60.40.200">
    <property type="entry name" value="Superoxide dismutase, copper/zinc binding domain"/>
    <property type="match status" value="1"/>
</dbReference>
<dbReference type="InterPro" id="IPR053257">
    <property type="entry name" value="Cu-only_SOD"/>
</dbReference>
<reference evidence="4" key="1">
    <citation type="journal article" date="2002" name="Science">
        <title>The draft genome of Ciona intestinalis: insights into chordate and vertebrate origins.</title>
        <authorList>
            <person name="Dehal P."/>
            <person name="Satou Y."/>
            <person name="Campbell R.K."/>
            <person name="Chapman J."/>
            <person name="Degnan B."/>
            <person name="De Tomaso A."/>
            <person name="Davidson B."/>
            <person name="Di Gregorio A."/>
            <person name="Gelpke M."/>
            <person name="Goodstein D.M."/>
            <person name="Harafuji N."/>
            <person name="Hastings K.E."/>
            <person name="Ho I."/>
            <person name="Hotta K."/>
            <person name="Huang W."/>
            <person name="Kawashima T."/>
            <person name="Lemaire P."/>
            <person name="Martinez D."/>
            <person name="Meinertzhagen I.A."/>
            <person name="Necula S."/>
            <person name="Nonaka M."/>
            <person name="Putnam N."/>
            <person name="Rash S."/>
            <person name="Saiga H."/>
            <person name="Satake M."/>
            <person name="Terry A."/>
            <person name="Yamada L."/>
            <person name="Wang H.G."/>
            <person name="Awazu S."/>
            <person name="Azumi K."/>
            <person name="Boore J."/>
            <person name="Branno M."/>
            <person name="Chin-Bow S."/>
            <person name="DeSantis R."/>
            <person name="Doyle S."/>
            <person name="Francino P."/>
            <person name="Keys D.N."/>
            <person name="Haga S."/>
            <person name="Hayashi H."/>
            <person name="Hino K."/>
            <person name="Imai K.S."/>
            <person name="Inaba K."/>
            <person name="Kano S."/>
            <person name="Kobayashi K."/>
            <person name="Kobayashi M."/>
            <person name="Lee B.I."/>
            <person name="Makabe K.W."/>
            <person name="Manohar C."/>
            <person name="Matassi G."/>
            <person name="Medina M."/>
            <person name="Mochizuki Y."/>
            <person name="Mount S."/>
            <person name="Morishita T."/>
            <person name="Miura S."/>
            <person name="Nakayama A."/>
            <person name="Nishizaka S."/>
            <person name="Nomoto H."/>
            <person name="Ohta F."/>
            <person name="Oishi K."/>
            <person name="Rigoutsos I."/>
            <person name="Sano M."/>
            <person name="Sasaki A."/>
            <person name="Sasakura Y."/>
            <person name="Shoguchi E."/>
            <person name="Shin-i T."/>
            <person name="Spagnuolo A."/>
            <person name="Stainier D."/>
            <person name="Suzuki M.M."/>
            <person name="Tassy O."/>
            <person name="Takatori N."/>
            <person name="Tokuoka M."/>
            <person name="Yagi K."/>
            <person name="Yoshizaki F."/>
            <person name="Wada S."/>
            <person name="Zhang C."/>
            <person name="Hyatt P.D."/>
            <person name="Larimer F."/>
            <person name="Detter C."/>
            <person name="Doggett N."/>
            <person name="Glavina T."/>
            <person name="Hawkins T."/>
            <person name="Richardson P."/>
            <person name="Lucas S."/>
            <person name="Kohara Y."/>
            <person name="Levine M."/>
            <person name="Satoh N."/>
            <person name="Rokhsar D.S."/>
        </authorList>
    </citation>
    <scope>NUCLEOTIDE SEQUENCE [LARGE SCALE GENOMIC DNA]</scope>
</reference>
<dbReference type="GeneTree" id="ENSGT00530000064791"/>
<accession>F6QT42</accession>
<dbReference type="InterPro" id="IPR036423">
    <property type="entry name" value="SOD-like_Cu/Zn_dom_sf"/>
</dbReference>
<evidence type="ECO:0000313" key="3">
    <source>
        <dbReference type="Ensembl" id="ENSCINP00000028887.2"/>
    </source>
</evidence>
<feature type="domain" description="Superoxide dismutase copper/zinc binding" evidence="2">
    <location>
        <begin position="272"/>
        <end position="394"/>
    </location>
</feature>
<dbReference type="GO" id="GO:0046872">
    <property type="term" value="F:metal ion binding"/>
    <property type="evidence" value="ECO:0007669"/>
    <property type="project" value="InterPro"/>
</dbReference>
<dbReference type="Pfam" id="PF00080">
    <property type="entry name" value="Sod_Cu"/>
    <property type="match status" value="1"/>
</dbReference>
<organism evidence="3 4">
    <name type="scientific">Ciona intestinalis</name>
    <name type="common">Transparent sea squirt</name>
    <name type="synonym">Ascidia intestinalis</name>
    <dbReference type="NCBI Taxonomy" id="7719"/>
    <lineage>
        <taxon>Eukaryota</taxon>
        <taxon>Metazoa</taxon>
        <taxon>Chordata</taxon>
        <taxon>Tunicata</taxon>
        <taxon>Ascidiacea</taxon>
        <taxon>Phlebobranchia</taxon>
        <taxon>Cionidae</taxon>
        <taxon>Ciona</taxon>
    </lineage>
</organism>
<reference evidence="3" key="4">
    <citation type="submission" date="2025-09" db="UniProtKB">
        <authorList>
            <consortium name="Ensembl"/>
        </authorList>
    </citation>
    <scope>IDENTIFICATION</scope>
</reference>